<keyword evidence="2" id="KW-0472">Membrane</keyword>
<feature type="transmembrane region" description="Helical" evidence="2">
    <location>
        <begin position="173"/>
        <end position="189"/>
    </location>
</feature>
<dbReference type="AlphaFoldDB" id="A0A5C3Q0R2"/>
<keyword evidence="2" id="KW-0812">Transmembrane</keyword>
<protein>
    <submittedName>
        <fullName evidence="3">Uncharacterized protein</fullName>
    </submittedName>
</protein>
<gene>
    <name evidence="3" type="ORF">BDV98DRAFT_608967</name>
</gene>
<feature type="region of interest" description="Disordered" evidence="1">
    <location>
        <begin position="199"/>
        <end position="250"/>
    </location>
</feature>
<accession>A0A5C3Q0R2</accession>
<feature type="transmembrane region" description="Helical" evidence="2">
    <location>
        <begin position="71"/>
        <end position="92"/>
    </location>
</feature>
<keyword evidence="4" id="KW-1185">Reference proteome</keyword>
<reference evidence="3 4" key="1">
    <citation type="journal article" date="2019" name="Nat. Ecol. Evol.">
        <title>Megaphylogeny resolves global patterns of mushroom evolution.</title>
        <authorList>
            <person name="Varga T."/>
            <person name="Krizsan K."/>
            <person name="Foldi C."/>
            <person name="Dima B."/>
            <person name="Sanchez-Garcia M."/>
            <person name="Sanchez-Ramirez S."/>
            <person name="Szollosi G.J."/>
            <person name="Szarkandi J.G."/>
            <person name="Papp V."/>
            <person name="Albert L."/>
            <person name="Andreopoulos W."/>
            <person name="Angelini C."/>
            <person name="Antonin V."/>
            <person name="Barry K.W."/>
            <person name="Bougher N.L."/>
            <person name="Buchanan P."/>
            <person name="Buyck B."/>
            <person name="Bense V."/>
            <person name="Catcheside P."/>
            <person name="Chovatia M."/>
            <person name="Cooper J."/>
            <person name="Damon W."/>
            <person name="Desjardin D."/>
            <person name="Finy P."/>
            <person name="Geml J."/>
            <person name="Haridas S."/>
            <person name="Hughes K."/>
            <person name="Justo A."/>
            <person name="Karasinski D."/>
            <person name="Kautmanova I."/>
            <person name="Kiss B."/>
            <person name="Kocsube S."/>
            <person name="Kotiranta H."/>
            <person name="LaButti K.M."/>
            <person name="Lechner B.E."/>
            <person name="Liimatainen K."/>
            <person name="Lipzen A."/>
            <person name="Lukacs Z."/>
            <person name="Mihaltcheva S."/>
            <person name="Morgado L.N."/>
            <person name="Niskanen T."/>
            <person name="Noordeloos M.E."/>
            <person name="Ohm R.A."/>
            <person name="Ortiz-Santana B."/>
            <person name="Ovrebo C."/>
            <person name="Racz N."/>
            <person name="Riley R."/>
            <person name="Savchenko A."/>
            <person name="Shiryaev A."/>
            <person name="Soop K."/>
            <person name="Spirin V."/>
            <person name="Szebenyi C."/>
            <person name="Tomsovsky M."/>
            <person name="Tulloss R.E."/>
            <person name="Uehling J."/>
            <person name="Grigoriev I.V."/>
            <person name="Vagvolgyi C."/>
            <person name="Papp T."/>
            <person name="Martin F.M."/>
            <person name="Miettinen O."/>
            <person name="Hibbett D.S."/>
            <person name="Nagy L.G."/>
        </authorList>
    </citation>
    <scope>NUCLEOTIDE SEQUENCE [LARGE SCALE GENOMIC DNA]</scope>
    <source>
        <strain evidence="3 4">CBS 309.79</strain>
    </source>
</reference>
<dbReference type="Proteomes" id="UP000305067">
    <property type="component" value="Unassembled WGS sequence"/>
</dbReference>
<name>A0A5C3Q0R2_9AGAR</name>
<dbReference type="EMBL" id="ML178887">
    <property type="protein sequence ID" value="TFK95391.1"/>
    <property type="molecule type" value="Genomic_DNA"/>
</dbReference>
<organism evidence="3 4">
    <name type="scientific">Pterulicium gracile</name>
    <dbReference type="NCBI Taxonomy" id="1884261"/>
    <lineage>
        <taxon>Eukaryota</taxon>
        <taxon>Fungi</taxon>
        <taxon>Dikarya</taxon>
        <taxon>Basidiomycota</taxon>
        <taxon>Agaricomycotina</taxon>
        <taxon>Agaricomycetes</taxon>
        <taxon>Agaricomycetidae</taxon>
        <taxon>Agaricales</taxon>
        <taxon>Pleurotineae</taxon>
        <taxon>Pterulaceae</taxon>
        <taxon>Pterulicium</taxon>
    </lineage>
</organism>
<proteinExistence type="predicted"/>
<keyword evidence="2" id="KW-1133">Transmembrane helix</keyword>
<evidence type="ECO:0000313" key="4">
    <source>
        <dbReference type="Proteomes" id="UP000305067"/>
    </source>
</evidence>
<evidence type="ECO:0000256" key="1">
    <source>
        <dbReference type="SAM" id="MobiDB-lite"/>
    </source>
</evidence>
<evidence type="ECO:0000256" key="2">
    <source>
        <dbReference type="SAM" id="Phobius"/>
    </source>
</evidence>
<sequence length="250" mass="27391">MSRSVPNPVASIFLARMTRNIVAMVRFRSFGDTRDNIDCREQRVQSSGNLDNRPISLGGGDQRSKVGGARIIVLLAESGLVYAVLQIIRLALNVSIIESTPFYGSLDTEYPIFQSASLVVTVSLPPFDELFVAMYPPTLCTVFLMYGPNVLLYSPVRVYRSVTYFAGRTLEKYVPPALIIIIGYGYSIADTIQMNTISGLPGSSSEPRPRRRGPVHTLSDIVFNRSRGRSTTHSSGPEMGEFEGTGVSKG</sequence>
<feature type="transmembrane region" description="Helical" evidence="2">
    <location>
        <begin position="130"/>
        <end position="152"/>
    </location>
</feature>
<evidence type="ECO:0000313" key="3">
    <source>
        <dbReference type="EMBL" id="TFK95391.1"/>
    </source>
</evidence>